<gene>
    <name evidence="2" type="ORF">DYL59_26530</name>
</gene>
<evidence type="ECO:0000256" key="1">
    <source>
        <dbReference type="SAM" id="MobiDB-lite"/>
    </source>
</evidence>
<evidence type="ECO:0000313" key="3">
    <source>
        <dbReference type="Proteomes" id="UP000297391"/>
    </source>
</evidence>
<sequence length="481" mass="52777">MANFLKQQNDIVTLKVELKPRGEVVCTLQHHQGPVLVDTPLWSGEQEAFGLLSSVPLYAPDELKLGFPVGLNDALNAQWQQHGAGYSCLWVHLVQPCGTLNFLPWESVLEEHQIPVLMLPDFIFPPPQKSVDQLDVVVCASVPLNSEKAFAEADLLDTLRAIVRGVDREVRLHVFADSDLAAHLHTGHLDCEVIVYTTDAYPASGLSDSSLRSPWLIWMRAALSGYSVDAVHFICHGHLSGRQGSLLFAQAPTGRSEDFLSGAVGAVELTNFLIQVGAWASSFSLPTDSDNALGLRVLADEIAQKLPGPMMMFDARRASCDVLEEGFRFIHSPRGQIPAYNHASLYLYCQPYLLTRAVAPPDRYQLKQDVEALTVRYARNAAQAKTVLDTYALETDAPAADSAPSAVSTSPAIAATERAAEQIQLHYQKLIRDEVIPEEIALQDLSIAMQTIQQFRQALGEAEQRGTHDDIGHTIADEGEQ</sequence>
<dbReference type="AlphaFoldDB" id="A0A4Z0AG26"/>
<feature type="region of interest" description="Disordered" evidence="1">
    <location>
        <begin position="460"/>
        <end position="481"/>
    </location>
</feature>
<accession>A0A4Z0AG26</accession>
<dbReference type="Proteomes" id="UP000297391">
    <property type="component" value="Unassembled WGS sequence"/>
</dbReference>
<protein>
    <submittedName>
        <fullName evidence="2">Uncharacterized protein</fullName>
    </submittedName>
</protein>
<reference evidence="2 3" key="1">
    <citation type="journal article" date="2019" name="Syst. Appl. Microbiol.">
        <title>New species of pathogenic Pseudomonas isolated from citrus in Tunisia: Proposal of Pseudomonas kairouanensis sp. nov. and Pseudomonas nabeulensis sp. nov.</title>
        <authorList>
            <person name="Oueslati M."/>
            <person name="Mulet M."/>
            <person name="Gomila M."/>
            <person name="Berge O."/>
            <person name="Hajlaoui M.R."/>
            <person name="Lalucat J."/>
            <person name="Sadfi-Zouaoui N."/>
            <person name="Garcia-Valdes E."/>
        </authorList>
    </citation>
    <scope>NUCLEOTIDE SEQUENCE [LARGE SCALE GENOMIC DNA]</scope>
    <source>
        <strain evidence="2 3">KC12</strain>
    </source>
</reference>
<evidence type="ECO:0000313" key="2">
    <source>
        <dbReference type="EMBL" id="TFY85149.1"/>
    </source>
</evidence>
<comment type="caution">
    <text evidence="2">The sequence shown here is derived from an EMBL/GenBank/DDBJ whole genome shotgun (WGS) entry which is preliminary data.</text>
</comment>
<organism evidence="2 3">
    <name type="scientific">Pseudomonas kairouanensis</name>
    <dbReference type="NCBI Taxonomy" id="2293832"/>
    <lineage>
        <taxon>Bacteria</taxon>
        <taxon>Pseudomonadati</taxon>
        <taxon>Pseudomonadota</taxon>
        <taxon>Gammaproteobacteria</taxon>
        <taxon>Pseudomonadales</taxon>
        <taxon>Pseudomonadaceae</taxon>
        <taxon>Pseudomonas</taxon>
    </lineage>
</organism>
<dbReference type="RefSeq" id="WP_135291803.1">
    <property type="nucleotide sequence ID" value="NZ_QUZU01000048.1"/>
</dbReference>
<proteinExistence type="predicted"/>
<keyword evidence="3" id="KW-1185">Reference proteome</keyword>
<dbReference type="EMBL" id="QUZU01000048">
    <property type="protein sequence ID" value="TFY85149.1"/>
    <property type="molecule type" value="Genomic_DNA"/>
</dbReference>
<dbReference type="OrthoDB" id="8477320at2"/>
<name>A0A4Z0AG26_9PSED</name>
<feature type="compositionally biased region" description="Basic and acidic residues" evidence="1">
    <location>
        <begin position="462"/>
        <end position="481"/>
    </location>
</feature>